<name>A0A2I6SC38_9VIRU</name>
<reference evidence="1" key="1">
    <citation type="submission" date="2017-12" db="EMBL/GenBank/DDBJ databases">
        <authorList>
            <person name="Katneni V.K."/>
            <person name="Shekhar M.S."/>
            <person name="Otta S.K."/>
            <person name="Karthic K."/>
            <person name="Jangam A.K."/>
            <person name="Gopikrishna G."/>
            <person name="Vijayan K.K."/>
        </authorList>
    </citation>
    <scope>NUCLEOTIDE SEQUENCE [LARGE SCALE GENOMIC DNA]</scope>
    <source>
        <strain evidence="1">IN_AP4RU</strain>
    </source>
</reference>
<proteinExistence type="predicted"/>
<sequence>MFAKQFQHPEVEELVPPMAVYAKVAAGLKSGTLFDDWDLPEYENCQFIKYDTEGCKKHSELYAKQLLRTGLNQYNKLEEGQSAFPFANIVTVTSASSDDIHGDTIIELMYKTKDGVKESQN</sequence>
<dbReference type="Proteomes" id="UP000267352">
    <property type="component" value="Segment"/>
</dbReference>
<organism evidence="1">
    <name type="scientific">White spot syndrome virus</name>
    <dbReference type="NCBI Taxonomy" id="342409"/>
    <lineage>
        <taxon>Viruses</taxon>
        <taxon>Viruses incertae sedis</taxon>
        <taxon>Naldaviricetes</taxon>
        <taxon>Nimaviridae</taxon>
        <taxon>Whispovirus</taxon>
    </lineage>
</organism>
<protein>
    <submittedName>
        <fullName evidence="1">WSSV328</fullName>
    </submittedName>
</protein>
<evidence type="ECO:0000313" key="1">
    <source>
        <dbReference type="EMBL" id="AUO15121.1"/>
    </source>
</evidence>
<accession>A0A2I6SC38</accession>
<reference evidence="1" key="2">
    <citation type="journal article" date="2018" name="Genome Announc.">
        <title>First Report of a Complete Genome Sequence of White spot syndrome virus from India.</title>
        <authorList>
            <person name="Vinaya Kumar K."/>
            <person name="Shekhar M.S."/>
            <person name="Otta S.K."/>
            <person name="Karthic K."/>
            <person name="Ashok Kumar J."/>
            <person name="Gopikrishna G."/>
            <person name="Vijayan K.K."/>
        </authorList>
    </citation>
    <scope>NUCLEOTIDE SEQUENCE</scope>
    <source>
        <strain evidence="1">IN_AP4RU</strain>
    </source>
</reference>
<dbReference type="EMBL" id="MG702567">
    <property type="protein sequence ID" value="AUO15121.1"/>
    <property type="molecule type" value="Genomic_DNA"/>
</dbReference>